<gene>
    <name evidence="2" type="ORF">SDJN03_27590</name>
</gene>
<name>A0AAV6M265_9ROSI</name>
<feature type="non-terminal residue" evidence="2">
    <location>
        <position position="1"/>
    </location>
</feature>
<accession>A0AAV6M265</accession>
<protein>
    <submittedName>
        <fullName evidence="2">Uncharacterized protein</fullName>
    </submittedName>
</protein>
<dbReference type="AlphaFoldDB" id="A0AAV6M265"/>
<evidence type="ECO:0000313" key="2">
    <source>
        <dbReference type="EMBL" id="KAG6573703.1"/>
    </source>
</evidence>
<organism evidence="2 3">
    <name type="scientific">Cucurbita argyrosperma subsp. sororia</name>
    <dbReference type="NCBI Taxonomy" id="37648"/>
    <lineage>
        <taxon>Eukaryota</taxon>
        <taxon>Viridiplantae</taxon>
        <taxon>Streptophyta</taxon>
        <taxon>Embryophyta</taxon>
        <taxon>Tracheophyta</taxon>
        <taxon>Spermatophyta</taxon>
        <taxon>Magnoliopsida</taxon>
        <taxon>eudicotyledons</taxon>
        <taxon>Gunneridae</taxon>
        <taxon>Pentapetalae</taxon>
        <taxon>rosids</taxon>
        <taxon>fabids</taxon>
        <taxon>Cucurbitales</taxon>
        <taxon>Cucurbitaceae</taxon>
        <taxon>Cucurbiteae</taxon>
        <taxon>Cucurbita</taxon>
    </lineage>
</organism>
<feature type="region of interest" description="Disordered" evidence="1">
    <location>
        <begin position="83"/>
        <end position="102"/>
    </location>
</feature>
<dbReference type="Proteomes" id="UP000685013">
    <property type="component" value="Chromosome 18"/>
</dbReference>
<evidence type="ECO:0000313" key="3">
    <source>
        <dbReference type="Proteomes" id="UP000685013"/>
    </source>
</evidence>
<dbReference type="EMBL" id="JAGKQH010000018">
    <property type="protein sequence ID" value="KAG6573703.1"/>
    <property type="molecule type" value="Genomic_DNA"/>
</dbReference>
<feature type="compositionally biased region" description="Basic and acidic residues" evidence="1">
    <location>
        <begin position="90"/>
        <end position="102"/>
    </location>
</feature>
<comment type="caution">
    <text evidence="2">The sequence shown here is derived from an EMBL/GenBank/DDBJ whole genome shotgun (WGS) entry which is preliminary data.</text>
</comment>
<keyword evidence="3" id="KW-1185">Reference proteome</keyword>
<sequence>MSFRSSQLKSFHVHHGVHSSDNYGGYVSDSMLVTRRHRKSHRSHVTFSEDINEISDVNEASRRCRTENIDDVAEEFIRLKHNQMSSNPHRQTEHSATEHLETEQLSVSVPPLKLWRKDLKWVMEILLPLPLSCSYSSAELEGLALIICSTDLTKFFKKAIDMTVFITRTGNSNTPSADGWKFERPIFKNPKK</sequence>
<evidence type="ECO:0000256" key="1">
    <source>
        <dbReference type="SAM" id="MobiDB-lite"/>
    </source>
</evidence>
<reference evidence="2 3" key="1">
    <citation type="journal article" date="2021" name="Hortic Res">
        <title>The domestication of Cucurbita argyrosperma as revealed by the genome of its wild relative.</title>
        <authorList>
            <person name="Barrera-Redondo J."/>
            <person name="Sanchez-de la Vega G."/>
            <person name="Aguirre-Liguori J.A."/>
            <person name="Castellanos-Morales G."/>
            <person name="Gutierrez-Guerrero Y.T."/>
            <person name="Aguirre-Dugua X."/>
            <person name="Aguirre-Planter E."/>
            <person name="Tenaillon M.I."/>
            <person name="Lira-Saade R."/>
            <person name="Eguiarte L.E."/>
        </authorList>
    </citation>
    <scope>NUCLEOTIDE SEQUENCE [LARGE SCALE GENOMIC DNA]</scope>
    <source>
        <strain evidence="2">JBR-2021</strain>
    </source>
</reference>
<proteinExistence type="predicted"/>